<feature type="compositionally biased region" description="Low complexity" evidence="1">
    <location>
        <begin position="120"/>
        <end position="137"/>
    </location>
</feature>
<gene>
    <name evidence="3" type="ORF">LY89DRAFT_242945</name>
</gene>
<reference evidence="3 4" key="1">
    <citation type="submission" date="2015-10" db="EMBL/GenBank/DDBJ databases">
        <title>Full genome of DAOMC 229536 Phialocephala scopiformis, a fungal endophyte of spruce producing the potent anti-insectan compound rugulosin.</title>
        <authorList>
            <consortium name="DOE Joint Genome Institute"/>
            <person name="Walker A.K."/>
            <person name="Frasz S.L."/>
            <person name="Seifert K.A."/>
            <person name="Miller J.D."/>
            <person name="Mondo S.J."/>
            <person name="Labutti K."/>
            <person name="Lipzen A."/>
            <person name="Dockter R."/>
            <person name="Kennedy M."/>
            <person name="Grigoriev I.V."/>
            <person name="Spatafora J.W."/>
        </authorList>
    </citation>
    <scope>NUCLEOTIDE SEQUENCE [LARGE SCALE GENOMIC DNA]</scope>
    <source>
        <strain evidence="3 4">CBS 120377</strain>
    </source>
</reference>
<evidence type="ECO:0000313" key="4">
    <source>
        <dbReference type="Proteomes" id="UP000070700"/>
    </source>
</evidence>
<evidence type="ECO:0000256" key="2">
    <source>
        <dbReference type="SAM" id="Phobius"/>
    </source>
</evidence>
<name>A0A194WUL0_MOLSC</name>
<keyword evidence="2" id="KW-1133">Transmembrane helix</keyword>
<dbReference type="RefSeq" id="XP_018065709.1">
    <property type="nucleotide sequence ID" value="XM_018206130.1"/>
</dbReference>
<dbReference type="Proteomes" id="UP000070700">
    <property type="component" value="Unassembled WGS sequence"/>
</dbReference>
<dbReference type="OrthoDB" id="5414836at2759"/>
<dbReference type="AlphaFoldDB" id="A0A194WUL0"/>
<dbReference type="EMBL" id="KQ947427">
    <property type="protein sequence ID" value="KUJ11354.1"/>
    <property type="molecule type" value="Genomic_DNA"/>
</dbReference>
<dbReference type="KEGG" id="psco:LY89DRAFT_242945"/>
<evidence type="ECO:0000313" key="3">
    <source>
        <dbReference type="EMBL" id="KUJ11354.1"/>
    </source>
</evidence>
<proteinExistence type="predicted"/>
<keyword evidence="2" id="KW-0472">Membrane</keyword>
<accession>A0A194WUL0</accession>
<organism evidence="3 4">
    <name type="scientific">Mollisia scopiformis</name>
    <name type="common">Conifer needle endophyte fungus</name>
    <name type="synonym">Phialocephala scopiformis</name>
    <dbReference type="NCBI Taxonomy" id="149040"/>
    <lineage>
        <taxon>Eukaryota</taxon>
        <taxon>Fungi</taxon>
        <taxon>Dikarya</taxon>
        <taxon>Ascomycota</taxon>
        <taxon>Pezizomycotina</taxon>
        <taxon>Leotiomycetes</taxon>
        <taxon>Helotiales</taxon>
        <taxon>Mollisiaceae</taxon>
        <taxon>Mollisia</taxon>
    </lineage>
</organism>
<keyword evidence="2" id="KW-0812">Transmembrane</keyword>
<feature type="region of interest" description="Disordered" evidence="1">
    <location>
        <begin position="249"/>
        <end position="280"/>
    </location>
</feature>
<evidence type="ECO:0000256" key="1">
    <source>
        <dbReference type="SAM" id="MobiDB-lite"/>
    </source>
</evidence>
<protein>
    <submittedName>
        <fullName evidence="3">Uncharacterized protein</fullName>
    </submittedName>
</protein>
<dbReference type="GeneID" id="28815856"/>
<feature type="transmembrane region" description="Helical" evidence="2">
    <location>
        <begin position="218"/>
        <end position="239"/>
    </location>
</feature>
<sequence length="376" mass="40096">MHIPSVIAAVLGIRQVGNLLPSSYCSPYCPNCKGDVAVFDGSITSCTPNSSFIANCGACQTCVLDYNLQNGETSVSKQVETALINILNLCANTTVSTEIAAMQSQASRINEWGEQIATTTSGGTLSSVTTTSKPTTTNWEAAHSDNPSWTTMLSTASWAPYYSARKSAESVSAASAVASSLALVSAALANETARHTSSPTPSLTSTADASAPPLSQSWVAGPVMGSILGMSTVFVVIFFTRRKQRRDMLAQDPVPKPFHDVPTSPSTRSSSAAGEDVPQLHGESVEIKELESTEVHELPALEPVGTELNTPMEARPRIRLAGDGIGEDFAEGEDEQWAMQSPLPLSPLPLLFAMSELRDQRMGRSESLRHETYYHP</sequence>
<keyword evidence="4" id="KW-1185">Reference proteome</keyword>
<feature type="compositionally biased region" description="Low complexity" evidence="1">
    <location>
        <begin position="262"/>
        <end position="273"/>
    </location>
</feature>
<feature type="region of interest" description="Disordered" evidence="1">
    <location>
        <begin position="120"/>
        <end position="143"/>
    </location>
</feature>
<dbReference type="InParanoid" id="A0A194WUL0"/>